<evidence type="ECO:0000256" key="1">
    <source>
        <dbReference type="SAM" id="MobiDB-lite"/>
    </source>
</evidence>
<keyword evidence="3" id="KW-1185">Reference proteome</keyword>
<feature type="region of interest" description="Disordered" evidence="1">
    <location>
        <begin position="1"/>
        <end position="87"/>
    </location>
</feature>
<organism evidence="2 3">
    <name type="scientific">Forsythia ovata</name>
    <dbReference type="NCBI Taxonomy" id="205694"/>
    <lineage>
        <taxon>Eukaryota</taxon>
        <taxon>Viridiplantae</taxon>
        <taxon>Streptophyta</taxon>
        <taxon>Embryophyta</taxon>
        <taxon>Tracheophyta</taxon>
        <taxon>Spermatophyta</taxon>
        <taxon>Magnoliopsida</taxon>
        <taxon>eudicotyledons</taxon>
        <taxon>Gunneridae</taxon>
        <taxon>Pentapetalae</taxon>
        <taxon>asterids</taxon>
        <taxon>lamiids</taxon>
        <taxon>Lamiales</taxon>
        <taxon>Oleaceae</taxon>
        <taxon>Forsythieae</taxon>
        <taxon>Forsythia</taxon>
    </lineage>
</organism>
<dbReference type="AlphaFoldDB" id="A0ABD1RZT6"/>
<feature type="compositionally biased region" description="Polar residues" evidence="1">
    <location>
        <begin position="55"/>
        <end position="64"/>
    </location>
</feature>
<feature type="compositionally biased region" description="Basic and acidic residues" evidence="1">
    <location>
        <begin position="7"/>
        <end position="18"/>
    </location>
</feature>
<name>A0ABD1RZT6_9LAMI</name>
<proteinExistence type="predicted"/>
<protein>
    <submittedName>
        <fullName evidence="2">Uncharacterized protein</fullName>
    </submittedName>
</protein>
<evidence type="ECO:0000313" key="2">
    <source>
        <dbReference type="EMBL" id="KAL2493711.1"/>
    </source>
</evidence>
<dbReference type="EMBL" id="JBFOLJ010000011">
    <property type="protein sequence ID" value="KAL2493711.1"/>
    <property type="molecule type" value="Genomic_DNA"/>
</dbReference>
<reference evidence="3" key="1">
    <citation type="submission" date="2024-07" db="EMBL/GenBank/DDBJ databases">
        <title>Two chromosome-level genome assemblies of Korean endemic species Abeliophyllum distichum and Forsythia ovata (Oleaceae).</title>
        <authorList>
            <person name="Jang H."/>
        </authorList>
    </citation>
    <scope>NUCLEOTIDE SEQUENCE [LARGE SCALE GENOMIC DNA]</scope>
</reference>
<comment type="caution">
    <text evidence="2">The sequence shown here is derived from an EMBL/GenBank/DDBJ whole genome shotgun (WGS) entry which is preliminary data.</text>
</comment>
<dbReference type="Proteomes" id="UP001604277">
    <property type="component" value="Unassembled WGS sequence"/>
</dbReference>
<accession>A0ABD1RZT6</accession>
<evidence type="ECO:0000313" key="3">
    <source>
        <dbReference type="Proteomes" id="UP001604277"/>
    </source>
</evidence>
<feature type="compositionally biased region" description="Acidic residues" evidence="1">
    <location>
        <begin position="33"/>
        <end position="42"/>
    </location>
</feature>
<feature type="compositionally biased region" description="Basic and acidic residues" evidence="1">
    <location>
        <begin position="73"/>
        <end position="84"/>
    </location>
</feature>
<gene>
    <name evidence="2" type="ORF">Fot_37468</name>
</gene>
<sequence length="238" mass="26222">MVQKQELGAKRAKEEKAKGVGSEIGVSSRSSMGDEEDMEILEESMLTRKAKKPRTASSKSSQNLVADASESVEGDKEMEPKNSEGPDYNQLVHIRKILEGEPSNINPESSTGVKLSTFKALVARSLVLIEEAESSVRDVELNGTSVDTALCNSENIIKDRDHFKEWTNWLHGALNKANKELMPLIDALDKLMKDVEAVESDMVEFSKRCDLANQAQEITAKALAVANVQMDELIDKIS</sequence>